<evidence type="ECO:0000313" key="2">
    <source>
        <dbReference type="Proteomes" id="UP001454036"/>
    </source>
</evidence>
<proteinExistence type="predicted"/>
<organism evidence="1 2">
    <name type="scientific">Lithospermum erythrorhizon</name>
    <name type="common">Purple gromwell</name>
    <name type="synonym">Lithospermum officinale var. erythrorhizon</name>
    <dbReference type="NCBI Taxonomy" id="34254"/>
    <lineage>
        <taxon>Eukaryota</taxon>
        <taxon>Viridiplantae</taxon>
        <taxon>Streptophyta</taxon>
        <taxon>Embryophyta</taxon>
        <taxon>Tracheophyta</taxon>
        <taxon>Spermatophyta</taxon>
        <taxon>Magnoliopsida</taxon>
        <taxon>eudicotyledons</taxon>
        <taxon>Gunneridae</taxon>
        <taxon>Pentapetalae</taxon>
        <taxon>asterids</taxon>
        <taxon>lamiids</taxon>
        <taxon>Boraginales</taxon>
        <taxon>Boraginaceae</taxon>
        <taxon>Boraginoideae</taxon>
        <taxon>Lithospermeae</taxon>
        <taxon>Lithospermum</taxon>
    </lineage>
</organism>
<comment type="caution">
    <text evidence="1">The sequence shown here is derived from an EMBL/GenBank/DDBJ whole genome shotgun (WGS) entry which is preliminary data.</text>
</comment>
<dbReference type="EMBL" id="BAABME010009785">
    <property type="protein sequence ID" value="GAA0175802.1"/>
    <property type="molecule type" value="Genomic_DNA"/>
</dbReference>
<keyword evidence="2" id="KW-1185">Reference proteome</keyword>
<protein>
    <recommendedName>
        <fullName evidence="3">UBN2_3 domain-containing protein</fullName>
    </recommendedName>
</protein>
<accession>A0AAV3RM29</accession>
<dbReference type="Proteomes" id="UP001454036">
    <property type="component" value="Unassembled WGS sequence"/>
</dbReference>
<sequence length="141" mass="16418">MKVALEARDKFWFVNGEIEVPRVNDAKYKQWRKVNSTLISWIMNALSADICRGYLFPENLWNELKEQFGVLKPNAAVIFDGQERMMQFLMGLREEYDTIRNQILLMDPLPSVAKTYSMISDVEKRRVVQGNVVELVDNAVM</sequence>
<evidence type="ECO:0000313" key="1">
    <source>
        <dbReference type="EMBL" id="GAA0175802.1"/>
    </source>
</evidence>
<gene>
    <name evidence="1" type="ORF">LIER_28907</name>
</gene>
<reference evidence="1 2" key="1">
    <citation type="submission" date="2024-01" db="EMBL/GenBank/DDBJ databases">
        <title>The complete chloroplast genome sequence of Lithospermum erythrorhizon: insights into the phylogenetic relationship among Boraginaceae species and the maternal lineages of purple gromwells.</title>
        <authorList>
            <person name="Okada T."/>
            <person name="Watanabe K."/>
        </authorList>
    </citation>
    <scope>NUCLEOTIDE SEQUENCE [LARGE SCALE GENOMIC DNA]</scope>
</reference>
<evidence type="ECO:0008006" key="3">
    <source>
        <dbReference type="Google" id="ProtNLM"/>
    </source>
</evidence>
<dbReference type="PANTHER" id="PTHR37610">
    <property type="entry name" value="CCHC-TYPE DOMAIN-CONTAINING PROTEIN"/>
    <property type="match status" value="1"/>
</dbReference>
<dbReference type="AlphaFoldDB" id="A0AAV3RM29"/>
<dbReference type="PANTHER" id="PTHR37610:SF40">
    <property type="entry name" value="OS01G0909600 PROTEIN"/>
    <property type="match status" value="1"/>
</dbReference>
<name>A0AAV3RM29_LITER</name>